<organism evidence="3 4">
    <name type="scientific">Thalassolituus oleivorans MIL-1</name>
    <dbReference type="NCBI Taxonomy" id="1298593"/>
    <lineage>
        <taxon>Bacteria</taxon>
        <taxon>Pseudomonadati</taxon>
        <taxon>Pseudomonadota</taxon>
        <taxon>Gammaproteobacteria</taxon>
        <taxon>Oceanospirillales</taxon>
        <taxon>Oceanospirillaceae</taxon>
        <taxon>Thalassolituus</taxon>
    </lineage>
</organism>
<dbReference type="PANTHER" id="PTHR45947">
    <property type="entry name" value="SULFOQUINOVOSYL TRANSFERASE SQD2"/>
    <property type="match status" value="1"/>
</dbReference>
<dbReference type="Pfam" id="PF00534">
    <property type="entry name" value="Glycos_transf_1"/>
    <property type="match status" value="1"/>
</dbReference>
<reference evidence="3 4" key="1">
    <citation type="journal article" date="2013" name="Genome Announc.">
        <title>Genome Sequence of Thalassolituus oleivorans MIL-1 (DSM 14913T).</title>
        <authorList>
            <person name="Golyshin P.N."/>
            <person name="Werner J."/>
            <person name="Chernikova T.N."/>
            <person name="Tran H."/>
            <person name="Ferrer M."/>
            <person name="Yakimov M.M."/>
            <person name="Teeling H."/>
            <person name="Golyshina O.V."/>
        </authorList>
    </citation>
    <scope>NUCLEOTIDE SEQUENCE [LARGE SCALE GENOMIC DNA]</scope>
    <source>
        <strain evidence="3 4">MIL-1</strain>
    </source>
</reference>
<dbReference type="AlphaFoldDB" id="M5DRY4"/>
<dbReference type="PANTHER" id="PTHR45947:SF3">
    <property type="entry name" value="SULFOQUINOVOSYL TRANSFERASE SQD2"/>
    <property type="match status" value="1"/>
</dbReference>
<sequence>MKILQVSKSDSFGGGASKVASQLTDLMNNLNHQVEHLASWSGYGYNSTRKSLYGRNEQSIRRLHYYTKKIGFPEYIPYEYPSLLSKVKEFNPDVIHFHDLSSAISPLTLSLLAESFNVVWTLHDCSPFTGGCLYPLSCEKYKQKCGSCPQSGNWPIDSVVDTTSIGLRLKKYVHSKSNITLISPSNWMADMAYNSKMIKNRPFVIPNAVDEIIYNPARKHDVPDKGILDYDGLKVIISAGDLNDYRKGIAQAIEAVQLLEEYNPLIILVGSYSEEINSRLKGFNRVFTGYISEPVTLAAYFSAADIFLFSSLADNMPLSVLESLSCGTPIVGYKTGGVVDMVKHLKNGYLVDQGDIEGLVDGLKLAMNCDILESWSVESRLAVERSYTQGSLIQNHMNLYKEIMG</sequence>
<dbReference type="RefSeq" id="WP_015487399.1">
    <property type="nucleotide sequence ID" value="NC_020888.1"/>
</dbReference>
<evidence type="ECO:0000313" key="3">
    <source>
        <dbReference type="EMBL" id="CCU72681.1"/>
    </source>
</evidence>
<keyword evidence="4" id="KW-1185">Reference proteome</keyword>
<dbReference type="EMBL" id="HF680312">
    <property type="protein sequence ID" value="CCU72681.1"/>
    <property type="molecule type" value="Genomic_DNA"/>
</dbReference>
<evidence type="ECO:0000313" key="4">
    <source>
        <dbReference type="Proteomes" id="UP000011866"/>
    </source>
</evidence>
<dbReference type="eggNOG" id="COG0438">
    <property type="taxonomic scope" value="Bacteria"/>
</dbReference>
<proteinExistence type="predicted"/>
<dbReference type="InterPro" id="IPR050194">
    <property type="entry name" value="Glycosyltransferase_grp1"/>
</dbReference>
<protein>
    <submittedName>
        <fullName evidence="3">GlgA3 gene product</fullName>
    </submittedName>
</protein>
<dbReference type="KEGG" id="tol:TOL_2279"/>
<gene>
    <name evidence="3" type="ORF">TOL_2279</name>
</gene>
<evidence type="ECO:0000259" key="2">
    <source>
        <dbReference type="Pfam" id="PF13439"/>
    </source>
</evidence>
<feature type="domain" description="Glycosyl transferase family 1" evidence="1">
    <location>
        <begin position="231"/>
        <end position="370"/>
    </location>
</feature>
<feature type="domain" description="Glycosyltransferase subfamily 4-like N-terminal" evidence="2">
    <location>
        <begin position="14"/>
        <end position="210"/>
    </location>
</feature>
<dbReference type="GeneID" id="79177080"/>
<dbReference type="STRING" id="187493.CN03_06875"/>
<evidence type="ECO:0000259" key="1">
    <source>
        <dbReference type="Pfam" id="PF00534"/>
    </source>
</evidence>
<dbReference type="InterPro" id="IPR028098">
    <property type="entry name" value="Glyco_trans_4-like_N"/>
</dbReference>
<name>M5DRY4_9GAMM</name>
<dbReference type="PATRIC" id="fig|1298593.3.peg.2185"/>
<dbReference type="InterPro" id="IPR001296">
    <property type="entry name" value="Glyco_trans_1"/>
</dbReference>
<dbReference type="SUPFAM" id="SSF53756">
    <property type="entry name" value="UDP-Glycosyltransferase/glycogen phosphorylase"/>
    <property type="match status" value="1"/>
</dbReference>
<accession>M5DRY4</accession>
<dbReference type="Pfam" id="PF13439">
    <property type="entry name" value="Glyco_transf_4"/>
    <property type="match status" value="1"/>
</dbReference>
<dbReference type="GO" id="GO:0016757">
    <property type="term" value="F:glycosyltransferase activity"/>
    <property type="evidence" value="ECO:0007669"/>
    <property type="project" value="InterPro"/>
</dbReference>
<dbReference type="Gene3D" id="3.40.50.2000">
    <property type="entry name" value="Glycogen Phosphorylase B"/>
    <property type="match status" value="2"/>
</dbReference>
<dbReference type="HOGENOM" id="CLU_009583_28_2_6"/>
<dbReference type="Proteomes" id="UP000011866">
    <property type="component" value="Chromosome"/>
</dbReference>